<reference evidence="3" key="1">
    <citation type="submission" date="2025-08" db="UniProtKB">
        <authorList>
            <consortium name="Ensembl"/>
        </authorList>
    </citation>
    <scope>IDENTIFICATION</scope>
</reference>
<dbReference type="CDD" id="cd09851">
    <property type="entry name" value="HTLV-1-like_HR1-HR2"/>
    <property type="match status" value="1"/>
</dbReference>
<sequence>MASLPGYMRRTSKQPRPTETGMWKRLKTPSSFAFVGCLLLLLTLFPISNPNPHQPFNLTWIVINTATGDTLVQNSSVAPRNTWFPDLTLDLQDLVKSDSYNPASSLQSRSLLKEQWFYVCPGHKNSDRAWRQICGGNDHYFCAAWACISTGDIWWSAPVKDDLITVRRADSRPQDYLQQLKRIAMDCSRNNKCNPIVITFTEKGKSDNRWENGHSWGLRLYTSGHRNLPATLFTIRLIVRPIILASIGPSQMLSRLPKDDKPQIVPSPQTQKPLCSTPSPVVSPPPSRFSPLSSSMAPTKPGPVQRLYNLVKGAYLALNQTSPDSTESCWLCLTSSPPYYQGIAFPGQYNLTDSHSSCDWGTTGKITLTEVFGRGTCIGRVPPDYRFLCNQTTDNPLRIPADPTNNNNKYLVPHSGWWACNTGLTPCVSSAFNQSRDYCIMVQILPKITYYKASSFEDMFRTHSHLYKREPVSVTLAVLLSLGVVAGIGTSTTALVHGSQNYEALRASIDEDLKMLEQSITHLEKSLTSLSEVVLQNRRGLDLLFLQQGGLCAALNEECCFYSDHSGVVRDSMAKLRERLSEREENRKAQQGWFESWFNKSPWFTTLISTLLGPIVILILLLTFGPCIVNRLVAFVRERVSAVQILLLRQQYQAVGLNEAETAVL</sequence>
<dbReference type="SUPFAM" id="SSF49830">
    <property type="entry name" value="ENV polyprotein, receptor-binding domain"/>
    <property type="match status" value="1"/>
</dbReference>
<keyword evidence="2" id="KW-1133">Transmembrane helix</keyword>
<dbReference type="OMA" id="PWFTTLI"/>
<feature type="compositionally biased region" description="Low complexity" evidence="1">
    <location>
        <begin position="289"/>
        <end position="298"/>
    </location>
</feature>
<name>A0A673U312_SURSU</name>
<dbReference type="Gene3D" id="1.10.287.210">
    <property type="match status" value="1"/>
</dbReference>
<keyword evidence="2" id="KW-0812">Transmembrane</keyword>
<keyword evidence="2" id="KW-0472">Membrane</keyword>
<organism evidence="3 4">
    <name type="scientific">Suricata suricatta</name>
    <name type="common">Meerkat</name>
    <dbReference type="NCBI Taxonomy" id="37032"/>
    <lineage>
        <taxon>Eukaryota</taxon>
        <taxon>Metazoa</taxon>
        <taxon>Chordata</taxon>
        <taxon>Craniata</taxon>
        <taxon>Vertebrata</taxon>
        <taxon>Euteleostomi</taxon>
        <taxon>Mammalia</taxon>
        <taxon>Eutheria</taxon>
        <taxon>Laurasiatheria</taxon>
        <taxon>Carnivora</taxon>
        <taxon>Feliformia</taxon>
        <taxon>Herpestidae</taxon>
        <taxon>Suricata</taxon>
    </lineage>
</organism>
<evidence type="ECO:0008006" key="5">
    <source>
        <dbReference type="Google" id="ProtNLM"/>
    </source>
</evidence>
<dbReference type="Proteomes" id="UP000472268">
    <property type="component" value="Unplaced"/>
</dbReference>
<evidence type="ECO:0000313" key="4">
    <source>
        <dbReference type="Proteomes" id="UP000472268"/>
    </source>
</evidence>
<evidence type="ECO:0000256" key="1">
    <source>
        <dbReference type="SAM" id="MobiDB-lite"/>
    </source>
</evidence>
<dbReference type="SUPFAM" id="SSF58069">
    <property type="entry name" value="Virus ectodomain"/>
    <property type="match status" value="1"/>
</dbReference>
<dbReference type="Pfam" id="PF00429">
    <property type="entry name" value="TLV_coat"/>
    <property type="match status" value="1"/>
</dbReference>
<evidence type="ECO:0000256" key="2">
    <source>
        <dbReference type="SAM" id="Phobius"/>
    </source>
</evidence>
<evidence type="ECO:0000313" key="3">
    <source>
        <dbReference type="Ensembl" id="ENSSSUP00005015694.1"/>
    </source>
</evidence>
<feature type="region of interest" description="Disordered" evidence="1">
    <location>
        <begin position="254"/>
        <end position="298"/>
    </location>
</feature>
<feature type="region of interest" description="Disordered" evidence="1">
    <location>
        <begin position="1"/>
        <end position="22"/>
    </location>
</feature>
<keyword evidence="4" id="KW-1185">Reference proteome</keyword>
<dbReference type="PANTHER" id="PTHR10424:SF82">
    <property type="entry name" value="ENVELOPE GLYCOPROTEIN-RELATED"/>
    <property type="match status" value="1"/>
</dbReference>
<dbReference type="InterPro" id="IPR018154">
    <property type="entry name" value="TLV/ENV_coat_polyprotein"/>
</dbReference>
<dbReference type="Ensembl" id="ENSSSUT00005017907.1">
    <property type="protein sequence ID" value="ENSSSUP00005015694.1"/>
    <property type="gene ID" value="ENSSSUG00005010157.1"/>
</dbReference>
<reference evidence="3" key="2">
    <citation type="submission" date="2025-09" db="UniProtKB">
        <authorList>
            <consortium name="Ensembl"/>
        </authorList>
    </citation>
    <scope>IDENTIFICATION</scope>
</reference>
<dbReference type="PANTHER" id="PTHR10424">
    <property type="entry name" value="VIRAL ENVELOPE PROTEIN"/>
    <property type="match status" value="1"/>
</dbReference>
<proteinExistence type="predicted"/>
<protein>
    <recommendedName>
        <fullName evidence="5">Envelope protein</fullName>
    </recommendedName>
</protein>
<dbReference type="Gene3D" id="3.90.310.10">
    <property type="entry name" value="ENV polyprotein, receptor-binding domain"/>
    <property type="match status" value="1"/>
</dbReference>
<feature type="transmembrane region" description="Helical" evidence="2">
    <location>
        <begin position="603"/>
        <end position="629"/>
    </location>
</feature>
<dbReference type="InterPro" id="IPR008981">
    <property type="entry name" value="FMuLV_rcpt-bd"/>
</dbReference>
<accession>A0A673U312</accession>
<dbReference type="AlphaFoldDB" id="A0A673U312"/>